<evidence type="ECO:0000313" key="1">
    <source>
        <dbReference type="EMBL" id="TPW77200.1"/>
    </source>
</evidence>
<dbReference type="AlphaFoldDB" id="A0A506Y6R6"/>
<sequence>MTTESPRRRRLIDPRLLIGLALVLVSVAGVVGVVAATDRTVRVYAAGGTLTPGERVGRDDLVLRSVALDGADPHYLREGQLPRDGLVVTRTIHGGELVPREAVGGDDEVDAARLVVQVDGRIGSAITPGAVVDVWGATAAERGADDETAAPPSVLAADAIVVQVLDDKGLVAGSSSVAVELRVPRERIARLLQAVADDQRLSLVAAGGGAA</sequence>
<keyword evidence="2" id="KW-1185">Reference proteome</keyword>
<dbReference type="Proteomes" id="UP000316252">
    <property type="component" value="Unassembled WGS sequence"/>
</dbReference>
<reference evidence="1 2" key="1">
    <citation type="submission" date="2019-06" db="EMBL/GenBank/DDBJ databases">
        <authorList>
            <person name="Li F."/>
        </authorList>
    </citation>
    <scope>NUCLEOTIDE SEQUENCE [LARGE SCALE GENOMIC DNA]</scope>
    <source>
        <strain evidence="1 2">10F1D-1</strain>
    </source>
</reference>
<dbReference type="RefSeq" id="WP_141161728.1">
    <property type="nucleotide sequence ID" value="NZ_VHQG01000001.1"/>
</dbReference>
<evidence type="ECO:0008006" key="3">
    <source>
        <dbReference type="Google" id="ProtNLM"/>
    </source>
</evidence>
<name>A0A506Y6R6_9MICO</name>
<comment type="caution">
    <text evidence="1">The sequence shown here is derived from an EMBL/GenBank/DDBJ whole genome shotgun (WGS) entry which is preliminary data.</text>
</comment>
<proteinExistence type="predicted"/>
<gene>
    <name evidence="1" type="ORF">FJ657_00360</name>
</gene>
<protein>
    <recommendedName>
        <fullName evidence="3">SAF domain-containing protein</fullName>
    </recommendedName>
</protein>
<dbReference type="EMBL" id="VHQG01000001">
    <property type="protein sequence ID" value="TPW77200.1"/>
    <property type="molecule type" value="Genomic_DNA"/>
</dbReference>
<evidence type="ECO:0000313" key="2">
    <source>
        <dbReference type="Proteomes" id="UP000316252"/>
    </source>
</evidence>
<dbReference type="OrthoDB" id="5083100at2"/>
<organism evidence="1 2">
    <name type="scientific">Schumannella soli</name>
    <dbReference type="NCBI Taxonomy" id="2590779"/>
    <lineage>
        <taxon>Bacteria</taxon>
        <taxon>Bacillati</taxon>
        <taxon>Actinomycetota</taxon>
        <taxon>Actinomycetes</taxon>
        <taxon>Micrococcales</taxon>
        <taxon>Microbacteriaceae</taxon>
        <taxon>Schumannella</taxon>
    </lineage>
</organism>
<accession>A0A506Y6R6</accession>